<dbReference type="AlphaFoldDB" id="W7QE15"/>
<dbReference type="eggNOG" id="COG0457">
    <property type="taxonomic scope" value="Bacteria"/>
</dbReference>
<dbReference type="OrthoDB" id="7052525at2"/>
<evidence type="ECO:0000313" key="5">
    <source>
        <dbReference type="Proteomes" id="UP000019276"/>
    </source>
</evidence>
<protein>
    <submittedName>
        <fullName evidence="4">Uncharacterized protein</fullName>
    </submittedName>
</protein>
<keyword evidence="5" id="KW-1185">Reference proteome</keyword>
<feature type="repeat" description="TPR" evidence="3">
    <location>
        <begin position="803"/>
        <end position="836"/>
    </location>
</feature>
<dbReference type="PROSITE" id="PS51257">
    <property type="entry name" value="PROKAR_LIPOPROTEIN"/>
    <property type="match status" value="1"/>
</dbReference>
<dbReference type="NCBIfam" id="TIGR02917">
    <property type="entry name" value="PEP_TPR_lipo"/>
    <property type="match status" value="1"/>
</dbReference>
<dbReference type="Pfam" id="PF13181">
    <property type="entry name" value="TPR_8"/>
    <property type="match status" value="1"/>
</dbReference>
<feature type="repeat" description="TPR" evidence="3">
    <location>
        <begin position="495"/>
        <end position="528"/>
    </location>
</feature>
<dbReference type="InterPro" id="IPR011990">
    <property type="entry name" value="TPR-like_helical_dom_sf"/>
</dbReference>
<keyword evidence="1" id="KW-0677">Repeat</keyword>
<dbReference type="PANTHER" id="PTHR45586">
    <property type="entry name" value="TPR REPEAT-CONTAINING PROTEIN PA4667"/>
    <property type="match status" value="1"/>
</dbReference>
<evidence type="ECO:0000256" key="1">
    <source>
        <dbReference type="ARBA" id="ARBA00022737"/>
    </source>
</evidence>
<evidence type="ECO:0000256" key="2">
    <source>
        <dbReference type="ARBA" id="ARBA00022803"/>
    </source>
</evidence>
<dbReference type="EMBL" id="ARZY01000006">
    <property type="protein sequence ID" value="EWH11134.1"/>
    <property type="molecule type" value="Genomic_DNA"/>
</dbReference>
<accession>W7QE15</accession>
<comment type="caution">
    <text evidence="4">The sequence shown here is derived from an EMBL/GenBank/DDBJ whole genome shotgun (WGS) entry which is preliminary data.</text>
</comment>
<dbReference type="STRING" id="1328313.DS2_04735"/>
<evidence type="ECO:0000313" key="4">
    <source>
        <dbReference type="EMBL" id="EWH11134.1"/>
    </source>
</evidence>
<feature type="repeat" description="TPR" evidence="3">
    <location>
        <begin position="58"/>
        <end position="91"/>
    </location>
</feature>
<dbReference type="Pfam" id="PF13432">
    <property type="entry name" value="TPR_16"/>
    <property type="match status" value="2"/>
</dbReference>
<dbReference type="SUPFAM" id="SSF81901">
    <property type="entry name" value="HCP-like"/>
    <property type="match status" value="1"/>
</dbReference>
<dbReference type="InterPro" id="IPR014266">
    <property type="entry name" value="PEP-CTERM_TPR_PrsT"/>
</dbReference>
<evidence type="ECO:0000256" key="3">
    <source>
        <dbReference type="PROSITE-ProRule" id="PRU00339"/>
    </source>
</evidence>
<dbReference type="Pfam" id="PF12895">
    <property type="entry name" value="ANAPC3"/>
    <property type="match status" value="1"/>
</dbReference>
<dbReference type="PANTHER" id="PTHR45586:SF1">
    <property type="entry name" value="LIPOPOLYSACCHARIDE ASSEMBLY PROTEIN B"/>
    <property type="match status" value="1"/>
</dbReference>
<dbReference type="InterPro" id="IPR051012">
    <property type="entry name" value="CellSynth/LPSAsmb/PSIAsmb"/>
</dbReference>
<feature type="repeat" description="TPR" evidence="3">
    <location>
        <begin position="837"/>
        <end position="870"/>
    </location>
</feature>
<sequence length="913" mass="102607">MKFNKFVPAIISAVLLTGCFEKSANEHYQQAQAHLAAQNDDTAIIEFKNAVSKAPENAQYRYALGEAYFYTGAFAQAEKELKKALELGYNRTEASNYLVQLSYYNYNFANVIKSFSDAPTPTNRYFSAIIDLQENKSNAAIEKFSELSKSPTEWQRLSKAYIALSNQDYNRALHLVNEELQAHPNKLAALALKPQILLLQQANLKAADAMAILSQQYSQHLPFKMQSAAAYINAQQIDKAEKITKKLFSQYNSHPYINFLHSQVSIANKDFINAKQLSEYAIQNRIDNSTARLIAGYSNYQLGKYEQAYEHLKALDGQLAPDHFANKLLVDLQLRLGYQTEALATLETLTTSEQADSQLLSTASLHMLRTGNRAEAESLLASAMEVSDNTSDELTRQGILMLQMENFEQGTATLEKALSLTPELEVAERGLASAYLAQDKLEKAQGIALRWQQSDTPEQKAQGWLLQSAINQQANKPELAKKALERVLEIDKNNIAALFQLGVVAHKADEFAQAYDNYTRVVQHNDQHLGALQALLTLSKQQQYQRKVTDFLRQQYDKDNSSALIAIHYAYAHALQSKFDESVAILERTRRINLSDNQQLAVIDGVLGDVYLKSNKTDKAIFYYKSSLESAANRQIEQKLLKVYELNGDFQQALSFVNDKIASDPNILGFQLLKVYYQSVLGLIVDKPILEKLHSETNINSNWLYHKTLGNIALQSKEFAKASEHFSNSFELFPSESNLFALVQATAASGQHQDVIKRLDKSKWLKNSQPLNLALANAYLATNQHKQAYDTYLYINEKFNPNYLVLNNLAYLALQQGDSSHALELAQKAYELAPNNPGVIDTLASALSANGKKMQALEYFDKALEAAPDSAEIKINKAEALMDLKFRDEARELLNSLINLTPQQQHKVNQLLN</sequence>
<gene>
    <name evidence="4" type="ORF">DS2_04735</name>
</gene>
<reference evidence="4 5" key="1">
    <citation type="journal article" date="2014" name="Genome Announc.">
        <title>Draft Genome Sequence of the Agar-Degrading Bacterium Catenovulum sp. Strain DS-2, Isolated from Intestines of Haliotis diversicolor.</title>
        <authorList>
            <person name="Shan D."/>
            <person name="Li X."/>
            <person name="Gu Z."/>
            <person name="Wei G."/>
            <person name="Gao Z."/>
            <person name="Shao Z."/>
        </authorList>
    </citation>
    <scope>NUCLEOTIDE SEQUENCE [LARGE SCALE GENOMIC DNA]</scope>
    <source>
        <strain evidence="4 5">DS-2</strain>
    </source>
</reference>
<organism evidence="4 5">
    <name type="scientific">Catenovulum agarivorans DS-2</name>
    <dbReference type="NCBI Taxonomy" id="1328313"/>
    <lineage>
        <taxon>Bacteria</taxon>
        <taxon>Pseudomonadati</taxon>
        <taxon>Pseudomonadota</taxon>
        <taxon>Gammaproteobacteria</taxon>
        <taxon>Alteromonadales</taxon>
        <taxon>Alteromonadaceae</taxon>
        <taxon>Catenovulum</taxon>
    </lineage>
</organism>
<feature type="repeat" description="TPR" evidence="3">
    <location>
        <begin position="391"/>
        <end position="424"/>
    </location>
</feature>
<dbReference type="RefSeq" id="WP_035013511.1">
    <property type="nucleotide sequence ID" value="NZ_ARZY01000006.1"/>
</dbReference>
<dbReference type="Gene3D" id="1.25.40.10">
    <property type="entry name" value="Tetratricopeptide repeat domain"/>
    <property type="match status" value="6"/>
</dbReference>
<keyword evidence="2 3" id="KW-0802">TPR repeat</keyword>
<dbReference type="PROSITE" id="PS50005">
    <property type="entry name" value="TPR"/>
    <property type="match status" value="5"/>
</dbReference>
<proteinExistence type="predicted"/>
<dbReference type="SMART" id="SM00028">
    <property type="entry name" value="TPR"/>
    <property type="match status" value="10"/>
</dbReference>
<dbReference type="SUPFAM" id="SSF48452">
    <property type="entry name" value="TPR-like"/>
    <property type="match status" value="4"/>
</dbReference>
<dbReference type="Proteomes" id="UP000019276">
    <property type="component" value="Unassembled WGS sequence"/>
</dbReference>
<dbReference type="InterPro" id="IPR019734">
    <property type="entry name" value="TPR_rpt"/>
</dbReference>
<dbReference type="Pfam" id="PF14559">
    <property type="entry name" value="TPR_19"/>
    <property type="match status" value="1"/>
</dbReference>
<name>W7QE15_9ALTE</name>